<dbReference type="AlphaFoldDB" id="A0A5A7SHB6"/>
<dbReference type="PROSITE" id="PS50294">
    <property type="entry name" value="WD_REPEATS_REGION"/>
    <property type="match status" value="3"/>
</dbReference>
<dbReference type="PANTHER" id="PTHR14221:SF31">
    <property type="entry name" value="TRANSDUCIN_WD40 REPEAT-LIKE SUPERFAMILY PROTEIN"/>
    <property type="match status" value="1"/>
</dbReference>
<dbReference type="SMART" id="SM00320">
    <property type="entry name" value="WD40"/>
    <property type="match status" value="7"/>
</dbReference>
<dbReference type="InterPro" id="IPR040324">
    <property type="entry name" value="WDR44/Dgr2"/>
</dbReference>
<evidence type="ECO:0000256" key="3">
    <source>
        <dbReference type="PROSITE-ProRule" id="PRU00221"/>
    </source>
</evidence>
<organism evidence="4 5">
    <name type="scientific">Cucumis melo var. makuwa</name>
    <name type="common">Oriental melon</name>
    <dbReference type="NCBI Taxonomy" id="1194695"/>
    <lineage>
        <taxon>Eukaryota</taxon>
        <taxon>Viridiplantae</taxon>
        <taxon>Streptophyta</taxon>
        <taxon>Embryophyta</taxon>
        <taxon>Tracheophyta</taxon>
        <taxon>Spermatophyta</taxon>
        <taxon>Magnoliopsida</taxon>
        <taxon>eudicotyledons</taxon>
        <taxon>Gunneridae</taxon>
        <taxon>Pentapetalae</taxon>
        <taxon>rosids</taxon>
        <taxon>fabids</taxon>
        <taxon>Cucurbitales</taxon>
        <taxon>Cucurbitaceae</taxon>
        <taxon>Benincaseae</taxon>
        <taxon>Cucumis</taxon>
    </lineage>
</organism>
<evidence type="ECO:0000313" key="5">
    <source>
        <dbReference type="Proteomes" id="UP000321393"/>
    </source>
</evidence>
<dbReference type="InterPro" id="IPR001680">
    <property type="entry name" value="WD40_rpt"/>
</dbReference>
<dbReference type="OrthoDB" id="408728at2759"/>
<dbReference type="PROSITE" id="PS50082">
    <property type="entry name" value="WD_REPEATS_2"/>
    <property type="match status" value="3"/>
</dbReference>
<dbReference type="InterPro" id="IPR036322">
    <property type="entry name" value="WD40_repeat_dom_sf"/>
</dbReference>
<dbReference type="SUPFAM" id="SSF50978">
    <property type="entry name" value="WD40 repeat-like"/>
    <property type="match status" value="1"/>
</dbReference>
<dbReference type="FunFam" id="2.130.10.10:FF:000849">
    <property type="entry name" value="WD repeat-containing protein 44"/>
    <property type="match status" value="1"/>
</dbReference>
<sequence length="671" mass="75683">MLSSDGDADVFFDSEDYLPLEEALVAEEADFSKLGYEIWMSEPQSIKKRRERFLQEVGFVEFASSSTCAQDSEIESSCSSERMELERLTECSGAVSSSDYTPSCNVEGNDLVVCHNEMQSAEFDNEATNRLSPASDSSFQRPQGEANVEACQDVDVGKKKILAWWKSFKNKAARRRSIDFSGESELNSPKFQSCRMKVYQHKKRCSEFSALYMRQQIGAHKGLIWTMKFSPDGKYLASGGEDGVVRIWHVRYANASSEFLADDGNYNTKSKDGKSSSKRLRFATVVIPEKLFQIDELPIQEFRGHSSDVLDIAWSTSNFLLSSSKDKTVRLWQVGSDECLGVFHHKNYAVTCIQFNPMDENFFVSGSIDGKIRIWGVKKQRVVDWADIRDVITAISYRPDGKGFAVGSITGTCRFYEASGTNRGDYLHLDAQINVQGRKKASGKRITGIQFFRENSQRVMITSEDSKVRIFEGTEIVRKYQGLPKSGSQMSASFTKSGKHIVSVGEDSRVYMWSYDSLCLPSTKETKSQQSCEHFFSDGVSVAIPWPGIGTEPKCFSNNQPQFSYRKNYQRAASWTRDTDWFSLSNWFSADGLFRGSATWPEERLPLWDLPIADDEDGNLQHHDCHQKKLNSHCDAHNDGSQLETWGLVIVVAGLDGTIKTFHNYGLPIKL</sequence>
<keyword evidence="2" id="KW-0677">Repeat</keyword>
<dbReference type="Proteomes" id="UP000321393">
    <property type="component" value="Unassembled WGS sequence"/>
</dbReference>
<reference evidence="4 5" key="1">
    <citation type="submission" date="2019-08" db="EMBL/GenBank/DDBJ databases">
        <title>Draft genome sequences of two oriental melons (Cucumis melo L. var makuwa).</title>
        <authorList>
            <person name="Kwon S.-Y."/>
        </authorList>
    </citation>
    <scope>NUCLEOTIDE SEQUENCE [LARGE SCALE GENOMIC DNA]</scope>
    <source>
        <strain evidence="5">cv. SW 3</strain>
        <tissue evidence="4">Leaf</tissue>
    </source>
</reference>
<keyword evidence="1 3" id="KW-0853">WD repeat</keyword>
<feature type="repeat" description="WD" evidence="3">
    <location>
        <begin position="343"/>
        <end position="385"/>
    </location>
</feature>
<evidence type="ECO:0000256" key="1">
    <source>
        <dbReference type="ARBA" id="ARBA00022574"/>
    </source>
</evidence>
<comment type="caution">
    <text evidence="4">The sequence shown here is derived from an EMBL/GenBank/DDBJ whole genome shotgun (WGS) entry which is preliminary data.</text>
</comment>
<gene>
    <name evidence="4" type="ORF">E6C27_scaffold253G00280</name>
</gene>
<dbReference type="InterPro" id="IPR020472">
    <property type="entry name" value="WD40_PAC1"/>
</dbReference>
<dbReference type="EMBL" id="SSTE01023086">
    <property type="protein sequence ID" value="KAA0025540.1"/>
    <property type="molecule type" value="Genomic_DNA"/>
</dbReference>
<dbReference type="PANTHER" id="PTHR14221">
    <property type="entry name" value="WD REPEAT DOMAIN 44"/>
    <property type="match status" value="1"/>
</dbReference>
<dbReference type="Gene3D" id="2.130.10.10">
    <property type="entry name" value="YVTN repeat-like/Quinoprotein amine dehydrogenase"/>
    <property type="match status" value="1"/>
</dbReference>
<protein>
    <submittedName>
        <fullName evidence="4">WD repeat-containing protein 44</fullName>
    </submittedName>
</protein>
<feature type="repeat" description="WD" evidence="3">
    <location>
        <begin position="217"/>
        <end position="258"/>
    </location>
</feature>
<dbReference type="PRINTS" id="PR00320">
    <property type="entry name" value="GPROTEINBRPT"/>
</dbReference>
<proteinExistence type="predicted"/>
<accession>A0A5A7SHB6</accession>
<evidence type="ECO:0000313" key="4">
    <source>
        <dbReference type="EMBL" id="KAA0025540.1"/>
    </source>
</evidence>
<dbReference type="InterPro" id="IPR015943">
    <property type="entry name" value="WD40/YVTN_repeat-like_dom_sf"/>
</dbReference>
<dbReference type="Pfam" id="PF00400">
    <property type="entry name" value="WD40"/>
    <property type="match status" value="3"/>
</dbReference>
<feature type="repeat" description="WD" evidence="3">
    <location>
        <begin position="302"/>
        <end position="342"/>
    </location>
</feature>
<name>A0A5A7SHB6_CUCMM</name>
<dbReference type="STRING" id="1194695.A0A5A7SHB6"/>
<evidence type="ECO:0000256" key="2">
    <source>
        <dbReference type="ARBA" id="ARBA00022737"/>
    </source>
</evidence>